<dbReference type="GO" id="GO:0006865">
    <property type="term" value="P:amino acid transport"/>
    <property type="evidence" value="ECO:0007669"/>
    <property type="project" value="UniProtKB-KW"/>
</dbReference>
<dbReference type="Gene3D" id="1.10.3720.10">
    <property type="entry name" value="MetI-like"/>
    <property type="match status" value="1"/>
</dbReference>
<evidence type="ECO:0000313" key="14">
    <source>
        <dbReference type="Proteomes" id="UP000469870"/>
    </source>
</evidence>
<dbReference type="Pfam" id="PF00528">
    <property type="entry name" value="BPD_transp_1"/>
    <property type="match status" value="1"/>
</dbReference>
<protein>
    <submittedName>
        <fullName evidence="12">ABC transporter permease subunit</fullName>
    </submittedName>
</protein>
<dbReference type="InterPro" id="IPR000515">
    <property type="entry name" value="MetI-like"/>
</dbReference>
<dbReference type="InterPro" id="IPR035906">
    <property type="entry name" value="MetI-like_sf"/>
</dbReference>
<name>A0A6I2GEP3_9LACT</name>
<evidence type="ECO:0000256" key="7">
    <source>
        <dbReference type="ARBA" id="ARBA00022989"/>
    </source>
</evidence>
<comment type="caution">
    <text evidence="12">The sequence shown here is derived from an EMBL/GenBank/DDBJ whole genome shotgun (WGS) entry which is preliminary data.</text>
</comment>
<evidence type="ECO:0000313" key="13">
    <source>
        <dbReference type="Proteomes" id="UP000430975"/>
    </source>
</evidence>
<evidence type="ECO:0000256" key="5">
    <source>
        <dbReference type="ARBA" id="ARBA00022692"/>
    </source>
</evidence>
<dbReference type="CDD" id="cd06261">
    <property type="entry name" value="TM_PBP2"/>
    <property type="match status" value="1"/>
</dbReference>
<keyword evidence="3 9" id="KW-0813">Transport</keyword>
<dbReference type="NCBIfam" id="TIGR01726">
    <property type="entry name" value="HEQRo_perm_3TM"/>
    <property type="match status" value="1"/>
</dbReference>
<dbReference type="SUPFAM" id="SSF161098">
    <property type="entry name" value="MetI-like"/>
    <property type="match status" value="1"/>
</dbReference>
<evidence type="ECO:0000256" key="9">
    <source>
        <dbReference type="RuleBase" id="RU363032"/>
    </source>
</evidence>
<dbReference type="EMBL" id="WJQR01000011">
    <property type="protein sequence ID" value="MRI82439.1"/>
    <property type="molecule type" value="Genomic_DNA"/>
</dbReference>
<evidence type="ECO:0000256" key="3">
    <source>
        <dbReference type="ARBA" id="ARBA00022448"/>
    </source>
</evidence>
<feature type="transmembrane region" description="Helical" evidence="9">
    <location>
        <begin position="16"/>
        <end position="40"/>
    </location>
</feature>
<comment type="subcellular location">
    <subcellularLocation>
        <location evidence="1 9">Cell membrane</location>
        <topology evidence="1 9">Multi-pass membrane protein</topology>
    </subcellularLocation>
</comment>
<dbReference type="PROSITE" id="PS50928">
    <property type="entry name" value="ABC_TM1"/>
    <property type="match status" value="1"/>
</dbReference>
<evidence type="ECO:0000256" key="4">
    <source>
        <dbReference type="ARBA" id="ARBA00022475"/>
    </source>
</evidence>
<evidence type="ECO:0000256" key="1">
    <source>
        <dbReference type="ARBA" id="ARBA00004651"/>
    </source>
</evidence>
<proteinExistence type="inferred from homology"/>
<dbReference type="Proteomes" id="UP000469870">
    <property type="component" value="Unassembled WGS sequence"/>
</dbReference>
<gene>
    <name evidence="12" type="ORF">GIY09_10685</name>
    <name evidence="11" type="ORF">GIY11_10500</name>
</gene>
<dbReference type="GO" id="GO:0043190">
    <property type="term" value="C:ATP-binding cassette (ABC) transporter complex"/>
    <property type="evidence" value="ECO:0007669"/>
    <property type="project" value="InterPro"/>
</dbReference>
<evidence type="ECO:0000313" key="12">
    <source>
        <dbReference type="EMBL" id="MRI86310.1"/>
    </source>
</evidence>
<feature type="transmembrane region" description="Helical" evidence="9">
    <location>
        <begin position="193"/>
        <end position="215"/>
    </location>
</feature>
<keyword evidence="5 9" id="KW-0812">Transmembrane</keyword>
<keyword evidence="7 9" id="KW-1133">Transmembrane helix</keyword>
<dbReference type="EMBL" id="WJQS01000011">
    <property type="protein sequence ID" value="MRI86310.1"/>
    <property type="molecule type" value="Genomic_DNA"/>
</dbReference>
<keyword evidence="8 9" id="KW-0472">Membrane</keyword>
<evidence type="ECO:0000259" key="10">
    <source>
        <dbReference type="PROSITE" id="PS50928"/>
    </source>
</evidence>
<evidence type="ECO:0000256" key="6">
    <source>
        <dbReference type="ARBA" id="ARBA00022970"/>
    </source>
</evidence>
<dbReference type="Proteomes" id="UP000430975">
    <property type="component" value="Unassembled WGS sequence"/>
</dbReference>
<organism evidence="12 13">
    <name type="scientific">Fundicoccus ignavus</name>
    <dbReference type="NCBI Taxonomy" id="2664442"/>
    <lineage>
        <taxon>Bacteria</taxon>
        <taxon>Bacillati</taxon>
        <taxon>Bacillota</taxon>
        <taxon>Bacilli</taxon>
        <taxon>Lactobacillales</taxon>
        <taxon>Aerococcaceae</taxon>
        <taxon>Fundicoccus</taxon>
    </lineage>
</organism>
<reference evidence="13 14" key="1">
    <citation type="submission" date="2019-11" db="EMBL/GenBank/DDBJ databases">
        <title>Characterisation of Fundicoccus ignavus gen. nov. sp. nov., a novel genus of the family Aerococcaceae isolated from bulk tank milk.</title>
        <authorList>
            <person name="Siebert A."/>
            <person name="Huptas C."/>
            <person name="Wenning M."/>
            <person name="Scherer S."/>
            <person name="Doll E.V."/>
        </authorList>
    </citation>
    <scope>NUCLEOTIDE SEQUENCE [LARGE SCALE GENOMIC DNA]</scope>
    <source>
        <strain evidence="11 14">DSM 109653</strain>
        <strain evidence="12 13">WS4759</strain>
    </source>
</reference>
<keyword evidence="6" id="KW-0029">Amino-acid transport</keyword>
<feature type="transmembrane region" description="Helical" evidence="9">
    <location>
        <begin position="80"/>
        <end position="105"/>
    </location>
</feature>
<evidence type="ECO:0000256" key="8">
    <source>
        <dbReference type="ARBA" id="ARBA00023136"/>
    </source>
</evidence>
<keyword evidence="4" id="KW-1003">Cell membrane</keyword>
<evidence type="ECO:0000313" key="11">
    <source>
        <dbReference type="EMBL" id="MRI82439.1"/>
    </source>
</evidence>
<accession>A0A6I2GEP3</accession>
<feature type="domain" description="ABC transmembrane type-1" evidence="10">
    <location>
        <begin position="16"/>
        <end position="215"/>
    </location>
</feature>
<dbReference type="GO" id="GO:0022857">
    <property type="term" value="F:transmembrane transporter activity"/>
    <property type="evidence" value="ECO:0007669"/>
    <property type="project" value="InterPro"/>
</dbReference>
<dbReference type="AlphaFoldDB" id="A0A6I2GEP3"/>
<dbReference type="PANTHER" id="PTHR30614:SF20">
    <property type="entry name" value="GLUTAMINE TRANSPORT SYSTEM PERMEASE PROTEIN GLNP"/>
    <property type="match status" value="1"/>
</dbReference>
<dbReference type="InterPro" id="IPR043429">
    <property type="entry name" value="ArtM/GltK/GlnP/TcyL/YhdX-like"/>
</dbReference>
<dbReference type="InterPro" id="IPR010065">
    <property type="entry name" value="AA_ABC_transptr_permease_3TM"/>
</dbReference>
<sequence length="247" mass="27554">MLQIFLNNRESYMRGIWYTLLISLTGTIIGLGIGILVGVIRTIPASKSKGQNVFLKVVNWLLNAYISIFRGTPMIVQAMVFYYGTAILWGWNITSLQAAFLIVSINTGAYMSEVVRGGIISVDKGQFEAARAIGMTHWQTMKEIVMPQVFRNVLPSVGNEFVINIKDTSVLNVISVNELYFTSNTIASNNFNFFGTFLVTAVIYFILTYTVTWILGRLEHRMDGNANFQLVGGNQNQVAKIEDKVGV</sequence>
<evidence type="ECO:0000256" key="2">
    <source>
        <dbReference type="ARBA" id="ARBA00010072"/>
    </source>
</evidence>
<keyword evidence="13" id="KW-1185">Reference proteome</keyword>
<dbReference type="PANTHER" id="PTHR30614">
    <property type="entry name" value="MEMBRANE COMPONENT OF AMINO ACID ABC TRANSPORTER"/>
    <property type="match status" value="1"/>
</dbReference>
<comment type="similarity">
    <text evidence="2">Belongs to the binding-protein-dependent transport system permease family. HisMQ subfamily.</text>
</comment>